<reference evidence="8 10" key="1">
    <citation type="submission" date="2015-08" db="EMBL/GenBank/DDBJ databases">
        <title>Thermococcus thioreducens DSM 14981 genome sequencing.</title>
        <authorList>
            <person name="Hong S.-J."/>
            <person name="Kim M.-C."/>
            <person name="Shin J.-H."/>
        </authorList>
    </citation>
    <scope>NUCLEOTIDE SEQUENCE [LARGE SCALE GENOMIC DNA]</scope>
    <source>
        <strain evidence="8 10">DSM 14981</strain>
    </source>
</reference>
<evidence type="ECO:0000256" key="3">
    <source>
        <dbReference type="ARBA" id="ARBA00022490"/>
    </source>
</evidence>
<dbReference type="GO" id="GO:0006281">
    <property type="term" value="P:DNA repair"/>
    <property type="evidence" value="ECO:0007669"/>
    <property type="project" value="InterPro"/>
</dbReference>
<keyword evidence="6" id="KW-0378">Hydrolase</keyword>
<dbReference type="GO" id="GO:0003727">
    <property type="term" value="F:single-stranded RNA binding"/>
    <property type="evidence" value="ECO:0007669"/>
    <property type="project" value="TreeGrafter"/>
</dbReference>
<evidence type="ECO:0000313" key="8">
    <source>
        <dbReference type="EMBL" id="KQH83198.1"/>
    </source>
</evidence>
<dbReference type="AlphaFoldDB" id="A0A0Q2RGM7"/>
<dbReference type="Proteomes" id="UP000182125">
    <property type="component" value="Unassembled WGS sequence"/>
</dbReference>
<evidence type="ECO:0000256" key="4">
    <source>
        <dbReference type="ARBA" id="ARBA00022722"/>
    </source>
</evidence>
<dbReference type="PANTHER" id="PTHR28511">
    <property type="entry name" value="ENDONUCLEASE V"/>
    <property type="match status" value="1"/>
</dbReference>
<gene>
    <name evidence="7" type="ORF">A3L14_05175</name>
    <name evidence="8" type="ORF">AMR53_02170</name>
    <name evidence="9" type="ORF">SAMN05216170_0927</name>
</gene>
<proteinExistence type="predicted"/>
<dbReference type="GO" id="GO:0043737">
    <property type="term" value="F:deoxyribonuclease V activity"/>
    <property type="evidence" value="ECO:0007669"/>
    <property type="project" value="UniProtKB-EC"/>
</dbReference>
<evidence type="ECO:0000313" key="7">
    <source>
        <dbReference type="EMBL" id="ASJ13513.1"/>
    </source>
</evidence>
<dbReference type="GO" id="GO:0016891">
    <property type="term" value="F:RNA endonuclease activity producing 5'-phosphomonoesters, hydrolytic mechanism"/>
    <property type="evidence" value="ECO:0007669"/>
    <property type="project" value="TreeGrafter"/>
</dbReference>
<accession>A0A0Q2RGM7</accession>
<keyword evidence="4" id="KW-0540">Nuclease</keyword>
<dbReference type="InterPro" id="IPR007581">
    <property type="entry name" value="Endonuclease-V"/>
</dbReference>
<comment type="subcellular location">
    <subcellularLocation>
        <location evidence="2">Cytoplasm</location>
    </subcellularLocation>
</comment>
<comment type="catalytic activity">
    <reaction evidence="1">
        <text>Endonucleolytic cleavage at apurinic or apyrimidinic sites to products with a 5'-phosphate.</text>
        <dbReference type="EC" id="3.1.21.7"/>
    </reaction>
</comment>
<dbReference type="EMBL" id="LIXN01000003">
    <property type="protein sequence ID" value="KQH83198.1"/>
    <property type="molecule type" value="Genomic_DNA"/>
</dbReference>
<keyword evidence="12" id="KW-1185">Reference proteome</keyword>
<evidence type="ECO:0000313" key="11">
    <source>
        <dbReference type="Proteomes" id="UP000182125"/>
    </source>
</evidence>
<evidence type="ECO:0000313" key="12">
    <source>
        <dbReference type="Proteomes" id="UP000250136"/>
    </source>
</evidence>
<dbReference type="EMBL" id="CP015105">
    <property type="protein sequence ID" value="ASJ13513.1"/>
    <property type="molecule type" value="Genomic_DNA"/>
</dbReference>
<protein>
    <submittedName>
        <fullName evidence="8">Endonuclease V</fullName>
    </submittedName>
</protein>
<dbReference type="Proteomes" id="UP000051862">
    <property type="component" value="Unassembled WGS sequence"/>
</dbReference>
<dbReference type="GeneID" id="33333792"/>
<keyword evidence="5 8" id="KW-0255">Endonuclease</keyword>
<reference evidence="7 12" key="2">
    <citation type="submission" date="2016-04" db="EMBL/GenBank/DDBJ databases">
        <title>Complete genome sequence of Thermococcus thioreducens type strain OGL-20P.</title>
        <authorList>
            <person name="Oger P.M."/>
        </authorList>
    </citation>
    <scope>NUCLEOTIDE SEQUENCE [LARGE SCALE GENOMIC DNA]</scope>
    <source>
        <strain evidence="7 12">OGL-20P</strain>
    </source>
</reference>
<evidence type="ECO:0000256" key="5">
    <source>
        <dbReference type="ARBA" id="ARBA00022759"/>
    </source>
</evidence>
<evidence type="ECO:0000256" key="6">
    <source>
        <dbReference type="ARBA" id="ARBA00022801"/>
    </source>
</evidence>
<dbReference type="Pfam" id="PF04493">
    <property type="entry name" value="Endonuclease_5"/>
    <property type="match status" value="1"/>
</dbReference>
<dbReference type="Proteomes" id="UP000250136">
    <property type="component" value="Chromosome"/>
</dbReference>
<dbReference type="PATRIC" id="fig|277988.4.peg.460"/>
<evidence type="ECO:0000313" key="9">
    <source>
        <dbReference type="EMBL" id="SEV92934.1"/>
    </source>
</evidence>
<sequence length="186" mass="20558">MDKKLRKIGELQRKLARRIVERPVEAERIKTVGAVDVSYGNTARAAFVLCSFPDCRILKTRVIEMRVAFPYIPTFFFLRETRPVLLAVGGESFDVLLVEGHGRAHPRGYGLASHIGLLLGKPTIGVAKKPLKGVAEERFIKVGKAYVSVGHLIDLESAVRIVASLLEDGYPIPLKLADRLSKRGTL</sequence>
<evidence type="ECO:0000256" key="1">
    <source>
        <dbReference type="ARBA" id="ARBA00001835"/>
    </source>
</evidence>
<dbReference type="KEGG" id="ttd:A3L14_05175"/>
<dbReference type="GO" id="GO:0005737">
    <property type="term" value="C:cytoplasm"/>
    <property type="evidence" value="ECO:0007669"/>
    <property type="project" value="UniProtKB-SubCell"/>
</dbReference>
<dbReference type="EMBL" id="FOIW01000001">
    <property type="protein sequence ID" value="SEV92934.1"/>
    <property type="molecule type" value="Genomic_DNA"/>
</dbReference>
<dbReference type="OrthoDB" id="7885at2157"/>
<reference evidence="9 11" key="3">
    <citation type="submission" date="2016-10" db="EMBL/GenBank/DDBJ databases">
        <authorList>
            <person name="de Groot N.N."/>
        </authorList>
    </citation>
    <scope>NUCLEOTIDE SEQUENCE [LARGE SCALE GENOMIC DNA]</scope>
    <source>
        <strain evidence="9 11">OGL-20</strain>
    </source>
</reference>
<name>A0A0Q2RGM7_9EURY</name>
<dbReference type="Gene3D" id="3.30.2170.10">
    <property type="entry name" value="archaeoglobus fulgidus dsm 4304 superfamily"/>
    <property type="match status" value="1"/>
</dbReference>
<evidence type="ECO:0000313" key="10">
    <source>
        <dbReference type="Proteomes" id="UP000051862"/>
    </source>
</evidence>
<dbReference type="RefSeq" id="WP_055428854.1">
    <property type="nucleotide sequence ID" value="NZ_CP015105.1"/>
</dbReference>
<evidence type="ECO:0000256" key="2">
    <source>
        <dbReference type="ARBA" id="ARBA00004496"/>
    </source>
</evidence>
<dbReference type="PANTHER" id="PTHR28511:SF1">
    <property type="entry name" value="ENDONUCLEASE V"/>
    <property type="match status" value="1"/>
</dbReference>
<organism evidence="8 10">
    <name type="scientific">Thermococcus thioreducens</name>
    <dbReference type="NCBI Taxonomy" id="277988"/>
    <lineage>
        <taxon>Archaea</taxon>
        <taxon>Methanobacteriati</taxon>
        <taxon>Methanobacteriota</taxon>
        <taxon>Thermococci</taxon>
        <taxon>Thermococcales</taxon>
        <taxon>Thermococcaceae</taxon>
        <taxon>Thermococcus</taxon>
    </lineage>
</organism>
<dbReference type="CDD" id="cd06559">
    <property type="entry name" value="Endonuclease_V"/>
    <property type="match status" value="1"/>
</dbReference>
<dbReference type="STRING" id="277988.SAMN05216170_0927"/>
<keyword evidence="3" id="KW-0963">Cytoplasm</keyword>